<evidence type="ECO:0000313" key="2">
    <source>
        <dbReference type="EMBL" id="GHG59925.1"/>
    </source>
</evidence>
<dbReference type="EMBL" id="BNAO01000001">
    <property type="protein sequence ID" value="GHG59925.1"/>
    <property type="molecule type" value="Genomic_DNA"/>
</dbReference>
<gene>
    <name evidence="2" type="ORF">GCM10010919_02890</name>
</gene>
<accession>A0ABQ3KVT4</accession>
<dbReference type="RefSeq" id="WP_229833392.1">
    <property type="nucleotide sequence ID" value="NZ_BNAO01000001.1"/>
</dbReference>
<comment type="caution">
    <text evidence="2">The sequence shown here is derived from an EMBL/GenBank/DDBJ whole genome shotgun (WGS) entry which is preliminary data.</text>
</comment>
<feature type="transmembrane region" description="Helical" evidence="1">
    <location>
        <begin position="92"/>
        <end position="110"/>
    </location>
</feature>
<reference evidence="3" key="1">
    <citation type="journal article" date="2019" name="Int. J. Syst. Evol. Microbiol.">
        <title>The Global Catalogue of Microorganisms (GCM) 10K type strain sequencing project: providing services to taxonomists for standard genome sequencing and annotation.</title>
        <authorList>
            <consortium name="The Broad Institute Genomics Platform"/>
            <consortium name="The Broad Institute Genome Sequencing Center for Infectious Disease"/>
            <person name="Wu L."/>
            <person name="Ma J."/>
        </authorList>
    </citation>
    <scope>NUCLEOTIDE SEQUENCE [LARGE SCALE GENOMIC DNA]</scope>
    <source>
        <strain evidence="3">CGMCC 1.7003</strain>
    </source>
</reference>
<sequence length="117" mass="12273">MQKPIEANLGNKTFTRGVDAASDSIHKVIDSASGAVAPALEQVTAGAHSTVDKMAGGAHHAAEAVANGSAKLSELKQHFSERCRCQVREKPLLSLGVAIASGVLLSWWFSRSHTAPK</sequence>
<name>A0ABQ3KVT4_9ALTE</name>
<evidence type="ECO:0000256" key="1">
    <source>
        <dbReference type="SAM" id="Phobius"/>
    </source>
</evidence>
<evidence type="ECO:0008006" key="4">
    <source>
        <dbReference type="Google" id="ProtNLM"/>
    </source>
</evidence>
<keyword evidence="3" id="KW-1185">Reference proteome</keyword>
<dbReference type="Proteomes" id="UP000659697">
    <property type="component" value="Unassembled WGS sequence"/>
</dbReference>
<keyword evidence="1" id="KW-0472">Membrane</keyword>
<organism evidence="2 3">
    <name type="scientific">Alishewanella longhuensis</name>
    <dbReference type="NCBI Taxonomy" id="1091037"/>
    <lineage>
        <taxon>Bacteria</taxon>
        <taxon>Pseudomonadati</taxon>
        <taxon>Pseudomonadota</taxon>
        <taxon>Gammaproteobacteria</taxon>
        <taxon>Alteromonadales</taxon>
        <taxon>Alteromonadaceae</taxon>
        <taxon>Alishewanella</taxon>
    </lineage>
</organism>
<evidence type="ECO:0000313" key="3">
    <source>
        <dbReference type="Proteomes" id="UP000659697"/>
    </source>
</evidence>
<protein>
    <recommendedName>
        <fullName evidence="4">DUF883 domain-containing protein</fullName>
    </recommendedName>
</protein>
<proteinExistence type="predicted"/>
<keyword evidence="1" id="KW-0812">Transmembrane</keyword>
<keyword evidence="1" id="KW-1133">Transmembrane helix</keyword>